<dbReference type="InterPro" id="IPR027479">
    <property type="entry name" value="S-Me-THD_N_sf"/>
</dbReference>
<dbReference type="AlphaFoldDB" id="A0A382VMX1"/>
<sequence length="186" mass="20697">RFARTIAVEMGAAAGFAIPPMRGDFIKRYAIPNTVTQAIEIGSCVLRARNENRDVLKALEEEAGGKMQFRGKITDVYRELKGGFAIGKVRMENLDKSEDKAEIDIQNENLIFRCNDQVVLCVPDLIILLDLESGEPITTEVLRYGMRVAVMAIGCHPLMRTEKALHVVGPQAFGYPDVEYQPLEQG</sequence>
<dbReference type="Pfam" id="PF20906">
    <property type="entry name" value="S-Me-THD_C"/>
    <property type="match status" value="1"/>
</dbReference>
<evidence type="ECO:0000313" key="2">
    <source>
        <dbReference type="EMBL" id="SVD47872.1"/>
    </source>
</evidence>
<feature type="non-terminal residue" evidence="2">
    <location>
        <position position="1"/>
    </location>
</feature>
<proteinExistence type="predicted"/>
<dbReference type="InterPro" id="IPR024071">
    <property type="entry name" value="S-Me-THD_C_sf"/>
</dbReference>
<gene>
    <name evidence="2" type="ORF">METZ01_LOCUS400726</name>
</gene>
<evidence type="ECO:0000259" key="1">
    <source>
        <dbReference type="Pfam" id="PF20906"/>
    </source>
</evidence>
<organism evidence="2">
    <name type="scientific">marine metagenome</name>
    <dbReference type="NCBI Taxonomy" id="408172"/>
    <lineage>
        <taxon>unclassified sequences</taxon>
        <taxon>metagenomes</taxon>
        <taxon>ecological metagenomes</taxon>
    </lineage>
</organism>
<name>A0A382VMX1_9ZZZZ</name>
<dbReference type="SUPFAM" id="SSF160991">
    <property type="entry name" value="CV3147-like"/>
    <property type="match status" value="1"/>
</dbReference>
<protein>
    <recommendedName>
        <fullName evidence="1">S-Me-THD-like C-terminal domain-containing protein</fullName>
    </recommendedName>
</protein>
<dbReference type="Gene3D" id="2.40.390.10">
    <property type="entry name" value="CV3147-like"/>
    <property type="match status" value="1"/>
</dbReference>
<dbReference type="InterPro" id="IPR048350">
    <property type="entry name" value="S-Me-THD-like_C"/>
</dbReference>
<accession>A0A382VMX1</accession>
<dbReference type="EMBL" id="UINC01153258">
    <property type="protein sequence ID" value="SVD47872.1"/>
    <property type="molecule type" value="Genomic_DNA"/>
</dbReference>
<reference evidence="2" key="1">
    <citation type="submission" date="2018-05" db="EMBL/GenBank/DDBJ databases">
        <authorList>
            <person name="Lanie J.A."/>
            <person name="Ng W.-L."/>
            <person name="Kazmierczak K.M."/>
            <person name="Andrzejewski T.M."/>
            <person name="Davidsen T.M."/>
            <person name="Wayne K.J."/>
            <person name="Tettelin H."/>
            <person name="Glass J.I."/>
            <person name="Rusch D."/>
            <person name="Podicherti R."/>
            <person name="Tsui H.-C.T."/>
            <person name="Winkler M.E."/>
        </authorList>
    </citation>
    <scope>NUCLEOTIDE SEQUENCE</scope>
</reference>
<dbReference type="Gene3D" id="3.40.1610.10">
    <property type="entry name" value="CV3147-like domain"/>
    <property type="match status" value="1"/>
</dbReference>
<feature type="domain" description="S-Me-THD-like C-terminal" evidence="1">
    <location>
        <begin position="1"/>
        <end position="183"/>
    </location>
</feature>